<dbReference type="RefSeq" id="WP_186680164.1">
    <property type="nucleotide sequence ID" value="NZ_CP077093.1"/>
</dbReference>
<dbReference type="KEGG" id="pvw:HU752_013580"/>
<protein>
    <submittedName>
        <fullName evidence="3">M28 family peptidase</fullName>
    </submittedName>
</protein>
<dbReference type="SUPFAM" id="SSF53187">
    <property type="entry name" value="Zn-dependent exopeptidases"/>
    <property type="match status" value="1"/>
</dbReference>
<evidence type="ECO:0000256" key="1">
    <source>
        <dbReference type="SAM" id="SignalP"/>
    </source>
</evidence>
<reference evidence="3 4" key="2">
    <citation type="journal article" date="2021" name="Microorganisms">
        <title>The Ever-Expanding Pseudomonas Genus: Description of 43 New Species and Partition of the Pseudomonas putida Group.</title>
        <authorList>
            <person name="Girard L."/>
            <person name="Lood C."/>
            <person name="Hofte M."/>
            <person name="Vandamme P."/>
            <person name="Rokni-Zadeh H."/>
            <person name="van Noort V."/>
            <person name="Lavigne R."/>
            <person name="De Mot R."/>
        </authorList>
    </citation>
    <scope>NUCLEOTIDE SEQUENCE [LARGE SCALE GENOMIC DNA]</scope>
    <source>
        <strain evidence="3 4">RW8P3</strain>
    </source>
</reference>
<dbReference type="InterPro" id="IPR007484">
    <property type="entry name" value="Peptidase_M28"/>
</dbReference>
<dbReference type="Gene3D" id="3.50.30.30">
    <property type="match status" value="1"/>
</dbReference>
<dbReference type="Pfam" id="PF04389">
    <property type="entry name" value="Peptidase_M28"/>
    <property type="match status" value="1"/>
</dbReference>
<gene>
    <name evidence="3" type="ORF">HU752_013580</name>
</gene>
<keyword evidence="1" id="KW-0732">Signal</keyword>
<accession>A0A9E6PQH7</accession>
<sequence length="506" mass="55583">MEHTKKRRAAGRVYTRFLALGALTLSLFVSQAGAQVDSHDVRPGLATNAEIFGFIQDITDFGPRRTGSEANVKTADYIAGQFKDFGLQNVTIEKGDTFQWEAKKWGLDVGGTAIPAFYMRHSFHPGKEGMFSTGADGLRAEFIYVGNRKDLKGLDIKGKIVVADVQLKDINMTLIQMAADSIYDPAKSLKNEKRLDPFTPDNYPFNMASAIEGGAVGFVGILSNYFNSNRFYNEDMAYFVDDNLRLNIPGLWLSREEGEALKALLKKQPDAIGRMVLEGEVRKVQYRTVVGYLPGKSAETLMVQSHHDSGFMGAVEDASGVSEVLALAKYYGAQPVRSRDRTLMFVAMDSHFTGYEAHEDFAKKNIIGTGMNVVANITLEHIAREMVVKDGKAVMTGQVDPRVFITSPSLLELVGDQVKTNNYARSIVMSTGVFTDDEGLPTDVGPIHLLTGMPVISLISAPVYLYDIADTLDKVAVEELRPTAVLAADLLDKLDKIPADELGRDK</sequence>
<proteinExistence type="predicted"/>
<feature type="domain" description="Peptidase M28" evidence="2">
    <location>
        <begin position="289"/>
        <end position="458"/>
    </location>
</feature>
<name>A0A9E6PQH7_9PSED</name>
<keyword evidence="4" id="KW-1185">Reference proteome</keyword>
<dbReference type="AlphaFoldDB" id="A0A9E6PQH7"/>
<evidence type="ECO:0000259" key="2">
    <source>
        <dbReference type="Pfam" id="PF04389"/>
    </source>
</evidence>
<evidence type="ECO:0000313" key="4">
    <source>
        <dbReference type="Proteomes" id="UP000634530"/>
    </source>
</evidence>
<feature type="chain" id="PRO_5039354098" evidence="1">
    <location>
        <begin position="35"/>
        <end position="506"/>
    </location>
</feature>
<dbReference type="Proteomes" id="UP000634530">
    <property type="component" value="Chromosome"/>
</dbReference>
<reference evidence="3 4" key="1">
    <citation type="journal article" date="2020" name="Microorganisms">
        <title>Reliable Identification of Environmental Pseudomonas Isolates Using the rpoD Gene.</title>
        <authorList>
            <consortium name="The Broad Institute Genome Sequencing Platform"/>
            <person name="Girard L."/>
            <person name="Lood C."/>
            <person name="Rokni-Zadeh H."/>
            <person name="van Noort V."/>
            <person name="Lavigne R."/>
            <person name="De Mot R."/>
        </authorList>
    </citation>
    <scope>NUCLEOTIDE SEQUENCE [LARGE SCALE GENOMIC DNA]</scope>
    <source>
        <strain evidence="3 4">RW8P3</strain>
    </source>
</reference>
<organism evidence="3 4">
    <name type="scientific">Pseudomonas vanderleydeniana</name>
    <dbReference type="NCBI Taxonomy" id="2745495"/>
    <lineage>
        <taxon>Bacteria</taxon>
        <taxon>Pseudomonadati</taxon>
        <taxon>Pseudomonadota</taxon>
        <taxon>Gammaproteobacteria</taxon>
        <taxon>Pseudomonadales</taxon>
        <taxon>Pseudomonadaceae</taxon>
        <taxon>Pseudomonas</taxon>
    </lineage>
</organism>
<feature type="signal peptide" evidence="1">
    <location>
        <begin position="1"/>
        <end position="34"/>
    </location>
</feature>
<evidence type="ECO:0000313" key="3">
    <source>
        <dbReference type="EMBL" id="QXI30905.1"/>
    </source>
</evidence>
<dbReference type="Gene3D" id="3.40.630.10">
    <property type="entry name" value="Zn peptidases"/>
    <property type="match status" value="1"/>
</dbReference>
<dbReference type="EMBL" id="CP077093">
    <property type="protein sequence ID" value="QXI30905.1"/>
    <property type="molecule type" value="Genomic_DNA"/>
</dbReference>